<comment type="caution">
    <text evidence="1">The sequence shown here is derived from an EMBL/GenBank/DDBJ whole genome shotgun (WGS) entry which is preliminary data.</text>
</comment>
<keyword evidence="2" id="KW-1185">Reference proteome</keyword>
<organism evidence="1 2">
    <name type="scientific">Hyphomonas chukchiensis</name>
    <dbReference type="NCBI Taxonomy" id="1280947"/>
    <lineage>
        <taxon>Bacteria</taxon>
        <taxon>Pseudomonadati</taxon>
        <taxon>Pseudomonadota</taxon>
        <taxon>Alphaproteobacteria</taxon>
        <taxon>Hyphomonadales</taxon>
        <taxon>Hyphomonadaceae</taxon>
        <taxon>Hyphomonas</taxon>
    </lineage>
</organism>
<name>A0A062UNL9_9PROT</name>
<dbReference type="Proteomes" id="UP000027190">
    <property type="component" value="Unassembled WGS sequence"/>
</dbReference>
<dbReference type="EMBL" id="AWFG01000001">
    <property type="protein sequence ID" value="KCZ60905.1"/>
    <property type="molecule type" value="Genomic_DNA"/>
</dbReference>
<dbReference type="AlphaFoldDB" id="A0A062UNL9"/>
<evidence type="ECO:0000313" key="1">
    <source>
        <dbReference type="EMBL" id="KCZ60905.1"/>
    </source>
</evidence>
<protein>
    <submittedName>
        <fullName evidence="1">Uncharacterized protein</fullName>
    </submittedName>
</protein>
<evidence type="ECO:0000313" key="2">
    <source>
        <dbReference type="Proteomes" id="UP000027190"/>
    </source>
</evidence>
<reference evidence="1 2" key="1">
    <citation type="journal article" date="2014" name="Antonie Van Leeuwenhoek">
        <title>Hyphomonas beringensis sp. nov. and Hyphomonas chukchiensis sp. nov., isolated from surface seawater of the Bering Sea and Chukchi Sea.</title>
        <authorList>
            <person name="Li C."/>
            <person name="Lai Q."/>
            <person name="Li G."/>
            <person name="Dong C."/>
            <person name="Wang J."/>
            <person name="Liao Y."/>
            <person name="Shao Z."/>
        </authorList>
    </citation>
    <scope>NUCLEOTIDE SEQUENCE [LARGE SCALE GENOMIC DNA]</scope>
    <source>
        <strain evidence="1 2">BH-BN04-4</strain>
    </source>
</reference>
<proteinExistence type="predicted"/>
<accession>A0A062UNL9</accession>
<gene>
    <name evidence="1" type="ORF">HY30_00805</name>
</gene>
<sequence>MKKRVAPEIKFLAFILAALLFLCVPAMLAFAGA</sequence>